<proteinExistence type="predicted"/>
<comment type="caution">
    <text evidence="1">The sequence shown here is derived from an EMBL/GenBank/DDBJ whole genome shotgun (WGS) entry which is preliminary data.</text>
</comment>
<evidence type="ECO:0000313" key="2">
    <source>
        <dbReference type="Proteomes" id="UP000677687"/>
    </source>
</evidence>
<protein>
    <submittedName>
        <fullName evidence="1">DUF488 domain-containing protein</fullName>
    </submittedName>
</protein>
<dbReference type="PANTHER" id="PTHR39337">
    <property type="entry name" value="BLR5642 PROTEIN"/>
    <property type="match status" value="1"/>
</dbReference>
<reference evidence="1" key="1">
    <citation type="submission" date="2021-03" db="EMBL/GenBank/DDBJ databases">
        <authorList>
            <person name="Jaffe A."/>
        </authorList>
    </citation>
    <scope>NUCLEOTIDE SEQUENCE</scope>
    <source>
        <strain evidence="1">RIFCSPHIGHO2_01_FULL_AR10_44_11</strain>
    </source>
</reference>
<name>A0A8T4KU96_9ARCH</name>
<accession>A0A8T4KU96</accession>
<dbReference type="InterPro" id="IPR007438">
    <property type="entry name" value="DUF488"/>
</dbReference>
<dbReference type="AlphaFoldDB" id="A0A8T4KU96"/>
<dbReference type="Proteomes" id="UP000677687">
    <property type="component" value="Unassembled WGS sequence"/>
</dbReference>
<dbReference type="EMBL" id="JAGVWD010000008">
    <property type="protein sequence ID" value="MBS3057112.1"/>
    <property type="molecule type" value="Genomic_DNA"/>
</dbReference>
<gene>
    <name evidence="1" type="ORF">J4415_00620</name>
</gene>
<dbReference type="PANTHER" id="PTHR39337:SF1">
    <property type="entry name" value="BLR5642 PROTEIN"/>
    <property type="match status" value="1"/>
</dbReference>
<organism evidence="1 2">
    <name type="scientific">Candidatus Iainarchaeum sp</name>
    <dbReference type="NCBI Taxonomy" id="3101447"/>
    <lineage>
        <taxon>Archaea</taxon>
        <taxon>Candidatus Iainarchaeota</taxon>
        <taxon>Candidatus Iainarchaeia</taxon>
        <taxon>Candidatus Iainarchaeales</taxon>
        <taxon>Candidatus Iainarchaeaceae</taxon>
        <taxon>Candidatus Iainarchaeum</taxon>
    </lineage>
</organism>
<dbReference type="Pfam" id="PF04343">
    <property type="entry name" value="DUF488"/>
    <property type="match status" value="1"/>
</dbReference>
<sequence length="140" mass="16213">MRNGVYSIGYQGKTIGSFMNELAESNISLLVDVRRNAFSFKKGFSKNQLRDYLKKAKIGYLHLPEFGIEAGKRKDLHTAQDYKILFADYRKNLRLENDRLEYLKALGRKQRIALMCFEADKNFCHRGVLSDFLNCGVVHI</sequence>
<evidence type="ECO:0000313" key="1">
    <source>
        <dbReference type="EMBL" id="MBS3057112.1"/>
    </source>
</evidence>
<reference evidence="1" key="2">
    <citation type="submission" date="2021-05" db="EMBL/GenBank/DDBJ databases">
        <title>Protein family content uncovers lineage relationships and bacterial pathway maintenance mechanisms in DPANN archaea.</title>
        <authorList>
            <person name="Castelle C.J."/>
            <person name="Meheust R."/>
            <person name="Jaffe A.L."/>
            <person name="Seitz K."/>
            <person name="Gong X."/>
            <person name="Baker B.J."/>
            <person name="Banfield J.F."/>
        </authorList>
    </citation>
    <scope>NUCLEOTIDE SEQUENCE</scope>
    <source>
        <strain evidence="1">RIFCSPHIGHO2_01_FULL_AR10_44_11</strain>
    </source>
</reference>